<evidence type="ECO:0000313" key="10">
    <source>
        <dbReference type="Proteomes" id="UP000437068"/>
    </source>
</evidence>
<dbReference type="EMBL" id="QXGF01011135">
    <property type="protein sequence ID" value="KAE8916257.1"/>
    <property type="molecule type" value="Genomic_DNA"/>
</dbReference>
<sequence>MFFSARPPPYASALSKKETPFSNASFIISYQASAVYLSLTSIQLPSESLETSRPEFPRKR</sequence>
<evidence type="ECO:0000313" key="9">
    <source>
        <dbReference type="Proteomes" id="UP000433483"/>
    </source>
</evidence>
<dbReference type="Proteomes" id="UP000429523">
    <property type="component" value="Unassembled WGS sequence"/>
</dbReference>
<protein>
    <submittedName>
        <fullName evidence="4">Uncharacterized protein</fullName>
    </submittedName>
</protein>
<dbReference type="EMBL" id="QXFZ01011533">
    <property type="protein sequence ID" value="KAE9053131.1"/>
    <property type="molecule type" value="Genomic_DNA"/>
</dbReference>
<dbReference type="Proteomes" id="UP000476176">
    <property type="component" value="Unassembled WGS sequence"/>
</dbReference>
<evidence type="ECO:0000313" key="6">
    <source>
        <dbReference type="EMBL" id="KAE9258277.1"/>
    </source>
</evidence>
<organism evidence="4 11">
    <name type="scientific">Phytophthora fragariae</name>
    <dbReference type="NCBI Taxonomy" id="53985"/>
    <lineage>
        <taxon>Eukaryota</taxon>
        <taxon>Sar</taxon>
        <taxon>Stramenopiles</taxon>
        <taxon>Oomycota</taxon>
        <taxon>Peronosporomycetes</taxon>
        <taxon>Peronosporales</taxon>
        <taxon>Peronosporaceae</taxon>
        <taxon>Phytophthora</taxon>
    </lineage>
</organism>
<name>A0A6A3UYD2_9STRA</name>
<keyword evidence="9" id="KW-1185">Reference proteome</keyword>
<dbReference type="Proteomes" id="UP000440367">
    <property type="component" value="Unassembled WGS sequence"/>
</dbReference>
<gene>
    <name evidence="6" type="ORF">PF001_g33331</name>
    <name evidence="4" type="ORF">PF002_g33567</name>
    <name evidence="5" type="ORF">PF004_g24695</name>
    <name evidence="3" type="ORF">PF005_g33648</name>
    <name evidence="2" type="ORF">PF007_g33032</name>
    <name evidence="7" type="ORF">PF008_g25423</name>
    <name evidence="1" type="ORF">PF009_g33417</name>
</gene>
<accession>A0A6A3UYD2</accession>
<dbReference type="EMBL" id="QXGB01011757">
    <property type="protein sequence ID" value="KAE9146277.1"/>
    <property type="molecule type" value="Genomic_DNA"/>
</dbReference>
<evidence type="ECO:0000313" key="1">
    <source>
        <dbReference type="EMBL" id="KAE8916257.1"/>
    </source>
</evidence>
<dbReference type="AlphaFoldDB" id="A0A6A3UYD2"/>
<dbReference type="Proteomes" id="UP000486351">
    <property type="component" value="Unassembled WGS sequence"/>
</dbReference>
<evidence type="ECO:0000313" key="4">
    <source>
        <dbReference type="EMBL" id="KAE9156621.1"/>
    </source>
</evidence>
<evidence type="ECO:0000313" key="11">
    <source>
        <dbReference type="Proteomes" id="UP000440367"/>
    </source>
</evidence>
<dbReference type="Proteomes" id="UP000441208">
    <property type="component" value="Unassembled WGS sequence"/>
</dbReference>
<evidence type="ECO:0000313" key="14">
    <source>
        <dbReference type="Proteomes" id="UP000486351"/>
    </source>
</evidence>
<evidence type="ECO:0000313" key="2">
    <source>
        <dbReference type="EMBL" id="KAE9053131.1"/>
    </source>
</evidence>
<evidence type="ECO:0000313" key="8">
    <source>
        <dbReference type="Proteomes" id="UP000429523"/>
    </source>
</evidence>
<comment type="caution">
    <text evidence="4">The sequence shown here is derived from an EMBL/GenBank/DDBJ whole genome shotgun (WGS) entry which is preliminary data.</text>
</comment>
<evidence type="ECO:0000313" key="5">
    <source>
        <dbReference type="EMBL" id="KAE9180938.1"/>
    </source>
</evidence>
<evidence type="ECO:0000313" key="13">
    <source>
        <dbReference type="Proteomes" id="UP000476176"/>
    </source>
</evidence>
<evidence type="ECO:0000313" key="12">
    <source>
        <dbReference type="Proteomes" id="UP000441208"/>
    </source>
</evidence>
<evidence type="ECO:0000313" key="7">
    <source>
        <dbReference type="EMBL" id="KAE9291089.1"/>
    </source>
</evidence>
<dbReference type="Proteomes" id="UP000433483">
    <property type="component" value="Unassembled WGS sequence"/>
</dbReference>
<dbReference type="EMBL" id="QXGD01010877">
    <property type="protein sequence ID" value="KAE9156621.1"/>
    <property type="molecule type" value="Genomic_DNA"/>
</dbReference>
<dbReference type="EMBL" id="QXGC01002865">
    <property type="protein sequence ID" value="KAE9180938.1"/>
    <property type="molecule type" value="Genomic_DNA"/>
</dbReference>
<dbReference type="EMBL" id="QXGE01011974">
    <property type="protein sequence ID" value="KAE9258277.1"/>
    <property type="molecule type" value="Genomic_DNA"/>
</dbReference>
<dbReference type="EMBL" id="QXFY01002890">
    <property type="protein sequence ID" value="KAE9291089.1"/>
    <property type="molecule type" value="Genomic_DNA"/>
</dbReference>
<reference evidence="8 9" key="1">
    <citation type="submission" date="2018-08" db="EMBL/GenBank/DDBJ databases">
        <title>Genomic investigation of the strawberry pathogen Phytophthora fragariae indicates pathogenicity is determined by transcriptional variation in three key races.</title>
        <authorList>
            <person name="Adams T.M."/>
            <person name="Armitage A.D."/>
            <person name="Sobczyk M.K."/>
            <person name="Bates H.J."/>
            <person name="Dunwell J.M."/>
            <person name="Nellist C.F."/>
            <person name="Harrison R.J."/>
        </authorList>
    </citation>
    <scope>NUCLEOTIDE SEQUENCE [LARGE SCALE GENOMIC DNA]</scope>
    <source>
        <strain evidence="6 10">A4</strain>
        <strain evidence="4 11">BC-1</strain>
        <strain evidence="5 13">BC-23</strain>
        <strain evidence="3 9">NOV-27</strain>
        <strain evidence="2 12">NOV-71</strain>
        <strain evidence="7 14">NOV-77</strain>
        <strain evidence="1 8">NOV-9</strain>
    </source>
</reference>
<proteinExistence type="predicted"/>
<evidence type="ECO:0000313" key="3">
    <source>
        <dbReference type="EMBL" id="KAE9146277.1"/>
    </source>
</evidence>
<dbReference type="Proteomes" id="UP000437068">
    <property type="component" value="Unassembled WGS sequence"/>
</dbReference>